<gene>
    <name evidence="1" type="ORF">ACFO4E_22830</name>
</gene>
<dbReference type="EMBL" id="JBHSFQ010000027">
    <property type="protein sequence ID" value="MFC4564704.1"/>
    <property type="molecule type" value="Genomic_DNA"/>
</dbReference>
<dbReference type="Proteomes" id="UP001595923">
    <property type="component" value="Unassembled WGS sequence"/>
</dbReference>
<proteinExistence type="predicted"/>
<sequence length="122" mass="13443">MSVSDMFASSTGRLDDHQRLRLYVEGIRDRADKAVPWAPDTVGIPPQAGENALLRINDVAFYANARDEVTAFADFCLSLLDLHHPRDCGGVSSGDAPSALRCHSCMLRWPCPSVREMARLLT</sequence>
<accession>A0ABV9E0L2</accession>
<protein>
    <submittedName>
        <fullName evidence="1">Uncharacterized protein</fullName>
    </submittedName>
</protein>
<keyword evidence="2" id="KW-1185">Reference proteome</keyword>
<dbReference type="RefSeq" id="WP_378578068.1">
    <property type="nucleotide sequence ID" value="NZ_JBHSFQ010000027.1"/>
</dbReference>
<organism evidence="1 2">
    <name type="scientific">Nocardiopsis mangrovi</name>
    <dbReference type="NCBI Taxonomy" id="1179818"/>
    <lineage>
        <taxon>Bacteria</taxon>
        <taxon>Bacillati</taxon>
        <taxon>Actinomycetota</taxon>
        <taxon>Actinomycetes</taxon>
        <taxon>Streptosporangiales</taxon>
        <taxon>Nocardiopsidaceae</taxon>
        <taxon>Nocardiopsis</taxon>
    </lineage>
</organism>
<reference evidence="2" key="1">
    <citation type="journal article" date="2019" name="Int. J. Syst. Evol. Microbiol.">
        <title>The Global Catalogue of Microorganisms (GCM) 10K type strain sequencing project: providing services to taxonomists for standard genome sequencing and annotation.</title>
        <authorList>
            <consortium name="The Broad Institute Genomics Platform"/>
            <consortium name="The Broad Institute Genome Sequencing Center for Infectious Disease"/>
            <person name="Wu L."/>
            <person name="Ma J."/>
        </authorList>
    </citation>
    <scope>NUCLEOTIDE SEQUENCE [LARGE SCALE GENOMIC DNA]</scope>
    <source>
        <strain evidence="2">XZYJ18</strain>
    </source>
</reference>
<evidence type="ECO:0000313" key="2">
    <source>
        <dbReference type="Proteomes" id="UP001595923"/>
    </source>
</evidence>
<evidence type="ECO:0000313" key="1">
    <source>
        <dbReference type="EMBL" id="MFC4564704.1"/>
    </source>
</evidence>
<comment type="caution">
    <text evidence="1">The sequence shown here is derived from an EMBL/GenBank/DDBJ whole genome shotgun (WGS) entry which is preliminary data.</text>
</comment>
<name>A0ABV9E0L2_9ACTN</name>